<dbReference type="NCBIfam" id="TIGR04056">
    <property type="entry name" value="OMP_RagA_SusC"/>
    <property type="match status" value="1"/>
</dbReference>
<evidence type="ECO:0000256" key="6">
    <source>
        <dbReference type="ARBA" id="ARBA00023237"/>
    </source>
</evidence>
<reference evidence="10 11" key="1">
    <citation type="submission" date="2024-06" db="EMBL/GenBank/DDBJ databases">
        <title>Chitinophaga defluvii sp. nov., isolated from municipal sewage.</title>
        <authorList>
            <person name="Zhang L."/>
        </authorList>
    </citation>
    <scope>NUCLEOTIDE SEQUENCE [LARGE SCALE GENOMIC DNA]</scope>
    <source>
        <strain evidence="10 11">H8</strain>
    </source>
</reference>
<dbReference type="EMBL" id="JBEXAC010000002">
    <property type="protein sequence ID" value="MET6999911.1"/>
    <property type="molecule type" value="Genomic_DNA"/>
</dbReference>
<keyword evidence="3 7" id="KW-1134">Transmembrane beta strand</keyword>
<dbReference type="PROSITE" id="PS52016">
    <property type="entry name" value="TONB_DEPENDENT_REC_3"/>
    <property type="match status" value="1"/>
</dbReference>
<evidence type="ECO:0000256" key="7">
    <source>
        <dbReference type="PROSITE-ProRule" id="PRU01360"/>
    </source>
</evidence>
<feature type="domain" description="TonB-dependent receptor plug" evidence="8">
    <location>
        <begin position="236"/>
        <end position="376"/>
    </location>
</feature>
<dbReference type="InterPro" id="IPR036942">
    <property type="entry name" value="Beta-barrel_TonB_sf"/>
</dbReference>
<comment type="subcellular location">
    <subcellularLocation>
        <location evidence="1 7">Cell outer membrane</location>
        <topology evidence="1 7">Multi-pass membrane protein</topology>
    </subcellularLocation>
</comment>
<dbReference type="NCBIfam" id="TIGR04057">
    <property type="entry name" value="SusC_RagA_signa"/>
    <property type="match status" value="1"/>
</dbReference>
<evidence type="ECO:0000313" key="11">
    <source>
        <dbReference type="Proteomes" id="UP001549749"/>
    </source>
</evidence>
<organism evidence="10 11">
    <name type="scientific">Chitinophaga defluvii</name>
    <dbReference type="NCBI Taxonomy" id="3163343"/>
    <lineage>
        <taxon>Bacteria</taxon>
        <taxon>Pseudomonadati</taxon>
        <taxon>Bacteroidota</taxon>
        <taxon>Chitinophagia</taxon>
        <taxon>Chitinophagales</taxon>
        <taxon>Chitinophagaceae</taxon>
        <taxon>Chitinophaga</taxon>
    </lineage>
</organism>
<accession>A0ABV2TAA9</accession>
<keyword evidence="11" id="KW-1185">Reference proteome</keyword>
<dbReference type="InterPro" id="IPR008969">
    <property type="entry name" value="CarboxyPept-like_regulatory"/>
</dbReference>
<evidence type="ECO:0000256" key="1">
    <source>
        <dbReference type="ARBA" id="ARBA00004571"/>
    </source>
</evidence>
<dbReference type="SUPFAM" id="SSF56935">
    <property type="entry name" value="Porins"/>
    <property type="match status" value="1"/>
</dbReference>
<dbReference type="InterPro" id="IPR023996">
    <property type="entry name" value="TonB-dep_OMP_SusC/RagA"/>
</dbReference>
<evidence type="ECO:0000256" key="5">
    <source>
        <dbReference type="ARBA" id="ARBA00023136"/>
    </source>
</evidence>
<comment type="similarity">
    <text evidence="7">Belongs to the TonB-dependent receptor family.</text>
</comment>
<dbReference type="InterPro" id="IPR032508">
    <property type="entry name" value="FecR_C"/>
</dbReference>
<evidence type="ECO:0000259" key="8">
    <source>
        <dbReference type="Pfam" id="PF07715"/>
    </source>
</evidence>
<dbReference type="SUPFAM" id="SSF49464">
    <property type="entry name" value="Carboxypeptidase regulatory domain-like"/>
    <property type="match status" value="1"/>
</dbReference>
<keyword evidence="2 7" id="KW-0813">Transport</keyword>
<dbReference type="Gene3D" id="2.40.170.20">
    <property type="entry name" value="TonB-dependent receptor, beta-barrel domain"/>
    <property type="match status" value="1"/>
</dbReference>
<keyword evidence="5 7" id="KW-0472">Membrane</keyword>
<dbReference type="InterPro" id="IPR037066">
    <property type="entry name" value="Plug_dom_sf"/>
</dbReference>
<dbReference type="Pfam" id="PF07715">
    <property type="entry name" value="Plug"/>
    <property type="match status" value="1"/>
</dbReference>
<dbReference type="InterPro" id="IPR039426">
    <property type="entry name" value="TonB-dep_rcpt-like"/>
</dbReference>
<dbReference type="InterPro" id="IPR012910">
    <property type="entry name" value="Plug_dom"/>
</dbReference>
<feature type="domain" description="Protein FecR C-terminal" evidence="9">
    <location>
        <begin position="49"/>
        <end position="115"/>
    </location>
</feature>
<dbReference type="Proteomes" id="UP001549749">
    <property type="component" value="Unassembled WGS sequence"/>
</dbReference>
<proteinExistence type="inferred from homology"/>
<evidence type="ECO:0000256" key="4">
    <source>
        <dbReference type="ARBA" id="ARBA00022692"/>
    </source>
</evidence>
<dbReference type="Pfam" id="PF13715">
    <property type="entry name" value="CarbopepD_reg_2"/>
    <property type="match status" value="1"/>
</dbReference>
<dbReference type="InterPro" id="IPR023997">
    <property type="entry name" value="TonB-dep_OMP_SusC/RagA_CS"/>
</dbReference>
<keyword evidence="6 7" id="KW-0998">Cell outer membrane</keyword>
<dbReference type="RefSeq" id="WP_354662472.1">
    <property type="nucleotide sequence ID" value="NZ_JBEXAC010000002.1"/>
</dbReference>
<evidence type="ECO:0000256" key="2">
    <source>
        <dbReference type="ARBA" id="ARBA00022448"/>
    </source>
</evidence>
<sequence>MQKSLTLTFIRRLMRWSALVVICITCSFSLLLASNGYSQLLTQVKVTATFENESLESCIKKLGGTYHISFGYDHQELQRYHIKKLRFVDDPLNKVIHTLLQNTNLTFSEKNGVVLIVNQPPIPAAIVQQPAPGRLKGLVTEAGTGTPIPGVSVKLVGTKKMCATNEKGGYEMIVPAGNYAVQFSFIGYKGEVKNSVKVIPATVVSCDAMLTVEASRLLEAVVIGYGVQERRSLLGSVGSYKPSEENGQLPLSIDQAMVGKIPGVFIAPSSGIPGAASAITIRGLSTLNSKGNSPLFVVDGVPVYGIDRDRNTVNYRNGSTDGFSYGGNQVVNDYTQPSSFEKNPLATLNPNDIESIEVLKDAYSTAIYGSRGAAGVILITTKKGARGKMRIDAQISTSFNRPRKLPKLMTGDQYADFYTNLFNQKKDTMAFPKGVNTNWLDEVIRTGIGTNAQVSMSGGTDKTNYFVSLGFDRDQSFIINNDFSRYQGRVNIDNQISKALKAGVNMTLSYADNNALNAQSVYRNAIQKAPNIAVMDSTGKYNWLFGNNPTGPESATNPVAEATTGKNFSRDSRVLGNLYAELKLTPWLVVHSDFGTDWINTRSFSRMIERPRVVGGIANESLQQMLKWVVNNRIELNKMIGDDHSVSAMVGQSFEKSVESVNAVTGTGFLNDDVMSIVAAKDKRVVNSVEQRWAQLSYLSRINYEYKHRYLVGITYRLDGSSRFSANHRFVGFPSFALGWVPSQTEWLKNVKVIDQLKVRASVGFTGTDGGNGYYGNQGQYIINVTGATYGNITGIEVKQPTNPNLEWEKTTTYNAGMDLSLLNGRISATVDYYQRQTKNAILSSALPAFMGFTTQTQNLADLSNKGIEFSVMSQNINGKHFQWSTNFNISRNRNKIEKLHKISEDDLARQNEIDGGRFWKTGGSATTFYLYEWGGVNPENGQPVWVDNTGKTSEVPIQKQFPDAPYVHRKNMGDAMPTVFGGFGNTFQYKGFELNAFFSFSAGNKIYNGAKAALYNYLGSSYTANNTYNLSPDLLNYWQKPGQITDIPALINNSNFSDVGFGSSYDYTLDRQNSRFLEDASFIKLRSLSLSYNFNKQQLRKITFLSALKIFAEGNNLLVISGYSGIDPEVSAYGSYGLNMGFDELTMPAPRTWRFGVKASF</sequence>
<dbReference type="Gene3D" id="3.55.50.30">
    <property type="match status" value="1"/>
</dbReference>
<dbReference type="Gene3D" id="2.60.40.1120">
    <property type="entry name" value="Carboxypeptidase-like, regulatory domain"/>
    <property type="match status" value="1"/>
</dbReference>
<gene>
    <name evidence="10" type="ORF">ABR189_21155</name>
</gene>
<name>A0ABV2TAA9_9BACT</name>
<evidence type="ECO:0000313" key="10">
    <source>
        <dbReference type="EMBL" id="MET6999911.1"/>
    </source>
</evidence>
<evidence type="ECO:0000256" key="3">
    <source>
        <dbReference type="ARBA" id="ARBA00022452"/>
    </source>
</evidence>
<evidence type="ECO:0000259" key="9">
    <source>
        <dbReference type="Pfam" id="PF16344"/>
    </source>
</evidence>
<protein>
    <submittedName>
        <fullName evidence="10">SusC/RagA family TonB-linked outer membrane protein</fullName>
    </submittedName>
</protein>
<comment type="caution">
    <text evidence="10">The sequence shown here is derived from an EMBL/GenBank/DDBJ whole genome shotgun (WGS) entry which is preliminary data.</text>
</comment>
<dbReference type="Pfam" id="PF16344">
    <property type="entry name" value="FecR_C"/>
    <property type="match status" value="1"/>
</dbReference>
<dbReference type="Gene3D" id="2.170.130.10">
    <property type="entry name" value="TonB-dependent receptor, plug domain"/>
    <property type="match status" value="1"/>
</dbReference>
<keyword evidence="4 7" id="KW-0812">Transmembrane</keyword>